<organism evidence="2 3">
    <name type="scientific">Oncorhynchus mykiss</name>
    <name type="common">Rainbow trout</name>
    <name type="synonym">Salmo gairdneri</name>
    <dbReference type="NCBI Taxonomy" id="8022"/>
    <lineage>
        <taxon>Eukaryota</taxon>
        <taxon>Metazoa</taxon>
        <taxon>Chordata</taxon>
        <taxon>Craniata</taxon>
        <taxon>Vertebrata</taxon>
        <taxon>Euteleostomi</taxon>
        <taxon>Actinopterygii</taxon>
        <taxon>Neopterygii</taxon>
        <taxon>Teleostei</taxon>
        <taxon>Protacanthopterygii</taxon>
        <taxon>Salmoniformes</taxon>
        <taxon>Salmonidae</taxon>
        <taxon>Salmoninae</taxon>
        <taxon>Oncorhynchus</taxon>
    </lineage>
</organism>
<evidence type="ECO:0000313" key="3">
    <source>
        <dbReference type="Proteomes" id="UP000193380"/>
    </source>
</evidence>
<dbReference type="Pfam" id="PF14752">
    <property type="entry name" value="RBP_receptor"/>
    <property type="match status" value="1"/>
</dbReference>
<keyword evidence="1" id="KW-1133">Transmembrane helix</keyword>
<dbReference type="GO" id="GO:0038023">
    <property type="term" value="F:signaling receptor activity"/>
    <property type="evidence" value="ECO:0007669"/>
    <property type="project" value="InterPro"/>
</dbReference>
<dbReference type="EMBL" id="FR912192">
    <property type="protein sequence ID" value="CDQ91709.1"/>
    <property type="molecule type" value="Genomic_DNA"/>
</dbReference>
<name>A0A060YQI5_ONCMY</name>
<sequence>MLILAFLARRMKLADGQKRGLLSPVNFLDHKQHKGLAVAVFGVLFCKLFGLVIAPNPLPFTTDQANKRKEQEDEENCEMIDRSSVLFHNY</sequence>
<keyword evidence="1" id="KW-0472">Membrane</keyword>
<dbReference type="STRING" id="8022.A0A060YQI5"/>
<proteinExistence type="predicted"/>
<accession>A0A060YQI5</accession>
<dbReference type="InterPro" id="IPR026612">
    <property type="entry name" value="STRA6-like"/>
</dbReference>
<dbReference type="PaxDb" id="8022-A0A060YQI5"/>
<gene>
    <name evidence="2" type="ORF">GSONMT00006959001</name>
</gene>
<feature type="transmembrane region" description="Helical" evidence="1">
    <location>
        <begin position="35"/>
        <end position="54"/>
    </location>
</feature>
<protein>
    <submittedName>
        <fullName evidence="2">Uncharacterized protein</fullName>
    </submittedName>
</protein>
<dbReference type="GO" id="GO:0034632">
    <property type="term" value="F:retinol transmembrane transporter activity"/>
    <property type="evidence" value="ECO:0007669"/>
    <property type="project" value="InterPro"/>
</dbReference>
<evidence type="ECO:0000313" key="2">
    <source>
        <dbReference type="EMBL" id="CDQ91709.1"/>
    </source>
</evidence>
<dbReference type="Proteomes" id="UP000193380">
    <property type="component" value="Unassembled WGS sequence"/>
</dbReference>
<reference evidence="2" key="1">
    <citation type="journal article" date="2014" name="Nat. Commun.">
        <title>The rainbow trout genome provides novel insights into evolution after whole-genome duplication in vertebrates.</title>
        <authorList>
            <person name="Berthelot C."/>
            <person name="Brunet F."/>
            <person name="Chalopin D."/>
            <person name="Juanchich A."/>
            <person name="Bernard M."/>
            <person name="Noel B."/>
            <person name="Bento P."/>
            <person name="Da Silva C."/>
            <person name="Labadie K."/>
            <person name="Alberti A."/>
            <person name="Aury J.M."/>
            <person name="Louis A."/>
            <person name="Dehais P."/>
            <person name="Bardou P."/>
            <person name="Montfort J."/>
            <person name="Klopp C."/>
            <person name="Cabau C."/>
            <person name="Gaspin C."/>
            <person name="Thorgaard G.H."/>
            <person name="Boussaha M."/>
            <person name="Quillet E."/>
            <person name="Guyomard R."/>
            <person name="Galiana D."/>
            <person name="Bobe J."/>
            <person name="Volff J.N."/>
            <person name="Genet C."/>
            <person name="Wincker P."/>
            <person name="Jaillon O."/>
            <person name="Roest Crollius H."/>
            <person name="Guiguen Y."/>
        </authorList>
    </citation>
    <scope>NUCLEOTIDE SEQUENCE [LARGE SCALE GENOMIC DNA]</scope>
</reference>
<dbReference type="AlphaFoldDB" id="A0A060YQI5"/>
<reference evidence="2" key="2">
    <citation type="submission" date="2014-03" db="EMBL/GenBank/DDBJ databases">
        <authorList>
            <person name="Genoscope - CEA"/>
        </authorList>
    </citation>
    <scope>NUCLEOTIDE SEQUENCE</scope>
</reference>
<evidence type="ECO:0000256" key="1">
    <source>
        <dbReference type="SAM" id="Phobius"/>
    </source>
</evidence>
<keyword evidence="1" id="KW-0812">Transmembrane</keyword>